<evidence type="ECO:0000256" key="12">
    <source>
        <dbReference type="ARBA" id="ARBA00022859"/>
    </source>
</evidence>
<dbReference type="SUPFAM" id="SSF82895">
    <property type="entry name" value="TSP-1 type 1 repeat"/>
    <property type="match status" value="1"/>
</dbReference>
<evidence type="ECO:0000256" key="19">
    <source>
        <dbReference type="ARBA" id="ARBA00023298"/>
    </source>
</evidence>
<keyword evidence="9" id="KW-0399">Innate immunity</keyword>
<keyword evidence="18" id="KW-0325">Glycoprotein</keyword>
<dbReference type="SUPFAM" id="SSF57424">
    <property type="entry name" value="LDL receptor-like module"/>
    <property type="match status" value="1"/>
</dbReference>
<feature type="disulfide bond" evidence="22">
    <location>
        <begin position="164"/>
        <end position="182"/>
    </location>
</feature>
<dbReference type="InterPro" id="IPR036055">
    <property type="entry name" value="LDL_receptor-like_sf"/>
</dbReference>
<evidence type="ECO:0000256" key="7">
    <source>
        <dbReference type="ARBA" id="ARBA00022536"/>
    </source>
</evidence>
<feature type="compositionally biased region" description="Polar residues" evidence="23">
    <location>
        <begin position="66"/>
        <end position="86"/>
    </location>
</feature>
<name>A0A8C4F532_DICLA</name>
<dbReference type="GO" id="GO:0005579">
    <property type="term" value="C:membrane attack complex"/>
    <property type="evidence" value="ECO:0007669"/>
    <property type="project" value="UniProtKB-KW"/>
</dbReference>
<dbReference type="GO" id="GO:0031640">
    <property type="term" value="P:killing of cells of another organism"/>
    <property type="evidence" value="ECO:0007669"/>
    <property type="project" value="UniProtKB-KW"/>
</dbReference>
<evidence type="ECO:0000256" key="2">
    <source>
        <dbReference type="ARBA" id="ARBA00004613"/>
    </source>
</evidence>
<feature type="region of interest" description="Disordered" evidence="23">
    <location>
        <begin position="35"/>
        <end position="98"/>
    </location>
</feature>
<keyword evidence="16 22" id="KW-1015">Disulfide bond</keyword>
<dbReference type="Ensembl" id="ENSDLAT00005028030.2">
    <property type="protein sequence ID" value="ENSDLAP00005026243.2"/>
    <property type="gene ID" value="ENSDLAG00005011878.2"/>
</dbReference>
<dbReference type="SMART" id="SM00192">
    <property type="entry name" value="LDLa"/>
    <property type="match status" value="1"/>
</dbReference>
<feature type="domain" description="MACPF" evidence="24">
    <location>
        <begin position="195"/>
        <end position="561"/>
    </location>
</feature>
<organism evidence="25 26">
    <name type="scientific">Dicentrarchus labrax</name>
    <name type="common">European seabass</name>
    <name type="synonym">Morone labrax</name>
    <dbReference type="NCBI Taxonomy" id="13489"/>
    <lineage>
        <taxon>Eukaryota</taxon>
        <taxon>Metazoa</taxon>
        <taxon>Chordata</taxon>
        <taxon>Craniata</taxon>
        <taxon>Vertebrata</taxon>
        <taxon>Euteleostomi</taxon>
        <taxon>Actinopterygii</taxon>
        <taxon>Neopterygii</taxon>
        <taxon>Teleostei</taxon>
        <taxon>Neoteleostei</taxon>
        <taxon>Acanthomorphata</taxon>
        <taxon>Eupercaria</taxon>
        <taxon>Moronidae</taxon>
        <taxon>Dicentrarchus</taxon>
    </lineage>
</organism>
<evidence type="ECO:0000256" key="15">
    <source>
        <dbReference type="ARBA" id="ARBA00023136"/>
    </source>
</evidence>
<comment type="subcellular location">
    <subcellularLocation>
        <location evidence="2">Secreted</location>
    </subcellularLocation>
    <subcellularLocation>
        <location evidence="1">Target cell membrane</location>
        <topology evidence="1">Multi-pass membrane protein</topology>
    </subcellularLocation>
</comment>
<dbReference type="GO" id="GO:0044218">
    <property type="term" value="C:other organism cell membrane"/>
    <property type="evidence" value="ECO:0007669"/>
    <property type="project" value="UniProtKB-KW"/>
</dbReference>
<dbReference type="PANTHER" id="PTHR45742">
    <property type="entry name" value="COMPLEMENT COMPONENT C6"/>
    <property type="match status" value="1"/>
</dbReference>
<evidence type="ECO:0000256" key="5">
    <source>
        <dbReference type="ARBA" id="ARBA00022452"/>
    </source>
</evidence>
<comment type="caution">
    <text evidence="22">Lacks conserved residue(s) required for the propagation of feature annotation.</text>
</comment>
<keyword evidence="5" id="KW-1134">Transmembrane beta strand</keyword>
<dbReference type="Gene3D" id="4.10.400.10">
    <property type="entry name" value="Low-density Lipoprotein Receptor"/>
    <property type="match status" value="1"/>
</dbReference>
<feature type="disulfide bond" evidence="22">
    <location>
        <begin position="157"/>
        <end position="169"/>
    </location>
</feature>
<evidence type="ECO:0000256" key="1">
    <source>
        <dbReference type="ARBA" id="ARBA00004276"/>
    </source>
</evidence>
<dbReference type="GO" id="GO:0006958">
    <property type="term" value="P:complement activation, classical pathway"/>
    <property type="evidence" value="ECO:0007669"/>
    <property type="project" value="UniProtKB-KW"/>
</dbReference>
<dbReference type="InterPro" id="IPR000884">
    <property type="entry name" value="TSP1_rpt"/>
</dbReference>
<evidence type="ECO:0000256" key="11">
    <source>
        <dbReference type="ARBA" id="ARBA00022852"/>
    </source>
</evidence>
<protein>
    <recommendedName>
        <fullName evidence="4">Complement component C9</fullName>
    </recommendedName>
</protein>
<dbReference type="InterPro" id="IPR036383">
    <property type="entry name" value="TSP1_rpt_sf"/>
</dbReference>
<reference evidence="25" key="2">
    <citation type="submission" date="2025-09" db="UniProtKB">
        <authorList>
            <consortium name="Ensembl"/>
        </authorList>
    </citation>
    <scope>IDENTIFICATION</scope>
</reference>
<dbReference type="SMART" id="SM00457">
    <property type="entry name" value="MACPF"/>
    <property type="match status" value="1"/>
</dbReference>
<evidence type="ECO:0000256" key="14">
    <source>
        <dbReference type="ARBA" id="ARBA00023058"/>
    </source>
</evidence>
<dbReference type="Pfam" id="PF01823">
    <property type="entry name" value="MACPF"/>
    <property type="match status" value="1"/>
</dbReference>
<dbReference type="PROSITE" id="PS50068">
    <property type="entry name" value="LDLRA_2"/>
    <property type="match status" value="1"/>
</dbReference>
<dbReference type="InterPro" id="IPR020863">
    <property type="entry name" value="MACPF_CS"/>
</dbReference>
<keyword evidence="7" id="KW-0245">EGF-like domain</keyword>
<dbReference type="InterPro" id="IPR020864">
    <property type="entry name" value="MACPF"/>
</dbReference>
<dbReference type="Proteomes" id="UP000694389">
    <property type="component" value="Unassembled WGS sequence"/>
</dbReference>
<keyword evidence="10" id="KW-0812">Transmembrane</keyword>
<evidence type="ECO:0000259" key="24">
    <source>
        <dbReference type="PROSITE" id="PS51412"/>
    </source>
</evidence>
<dbReference type="GeneTree" id="ENSGT00940000159777"/>
<keyword evidence="17" id="KW-0179">Complement alternate pathway</keyword>
<keyword evidence="15" id="KW-0472">Membrane</keyword>
<dbReference type="AlphaFoldDB" id="A0A8C4F532"/>
<dbReference type="InterPro" id="IPR023415">
    <property type="entry name" value="LDLR_class-A_CS"/>
</dbReference>
<evidence type="ECO:0000313" key="26">
    <source>
        <dbReference type="Proteomes" id="UP000694389"/>
    </source>
</evidence>
<dbReference type="PRINTS" id="PR00764">
    <property type="entry name" value="COMPLEMENTC9"/>
</dbReference>
<sequence length="654" mass="72314">MDGKCYQLSDLPVRMFKSRCRNTAFCSRDAFAAPAQKMTENQTQPRKTSRSQMFSAKCRGQKGETAANSQFNPSLTDRPNSLQISTGREGGAVPHVKENIPHRSYSPLAYMKIYSTRRSRTAEVFGQFGGEHCQGPIGERESCTTNANCSTASSTVCSDSQFQCDSGTCIRKRLMCNGDLDCEDGSDEPYDCDPENKPCGTRVLDTNEQGRTAGYGINILGAGPRMNPFNNDYFNGRCDRLRNPNTEQNDRLPWNVGVLHYQTLVEETVSREIYENSHTLVRQMLKEMTSTIDVGLSFKFQPSEASLSKDSGSGGVSGDASIGFNKETVIKDMTEHTTSYTKNKSFMRVRGTVEMSTYRMRSRDLQVADEFLDHVKYLPLEYEKGIYFAFLEDYGTHYTKNGKSGGEYELVYVLNQDTIKKKHVTDRKIQECIKLGIEGGITAGDVTVRGHVKPDDCNTVTNPTTEESEGKAVVDKVMTSVKGGTLVTAVAMKTKVNKEGVLDLVTFQDWARSIASAPALIKSEPEPIYMLIPLEMPSANVRISNLKQAIADYVAEYSVCKCKPCHNGGTLTLLDGKCICLCSNLFEGMACQSFKGDNTVPPVERPPIAHEGNWSCWSSWSSCTNGKRTRTRSCNTDGVPGAPCRGDISSEEHC</sequence>
<keyword evidence="8" id="KW-1052">Target cell membrane</keyword>
<reference evidence="25" key="1">
    <citation type="submission" date="2025-08" db="UniProtKB">
        <authorList>
            <consortium name="Ensembl"/>
        </authorList>
    </citation>
    <scope>IDENTIFICATION</scope>
</reference>
<proteinExistence type="inferred from homology"/>
<dbReference type="GO" id="GO:0005576">
    <property type="term" value="C:extracellular region"/>
    <property type="evidence" value="ECO:0007669"/>
    <property type="project" value="UniProtKB-SubCell"/>
</dbReference>
<comment type="subunit">
    <text evidence="21">Homooligomer; about 20 C9 chains oligomerize to give rise to a huge beta-barrel that forms a 100 Angstrom diameter pore in target membranes. Component of the membrane attack complex (MAC), composed of complement C5b, C6, C7, C8A, C8B, C8G and multiple copies of the pore-forming subunit C9.</text>
</comment>
<keyword evidence="19" id="KW-1053">Target membrane</keyword>
<evidence type="ECO:0000256" key="8">
    <source>
        <dbReference type="ARBA" id="ARBA00022537"/>
    </source>
</evidence>
<keyword evidence="14" id="KW-0473">Membrane attack complex</keyword>
<evidence type="ECO:0000256" key="13">
    <source>
        <dbReference type="ARBA" id="ARBA00022875"/>
    </source>
</evidence>
<keyword evidence="12" id="KW-0391">Immunity</keyword>
<dbReference type="PROSITE" id="PS00279">
    <property type="entry name" value="MACPF_1"/>
    <property type="match status" value="1"/>
</dbReference>
<evidence type="ECO:0000256" key="17">
    <source>
        <dbReference type="ARBA" id="ARBA00023162"/>
    </source>
</evidence>
<dbReference type="PANTHER" id="PTHR45742:SF3">
    <property type="entry name" value="COMPLEMENT COMPONENT C9"/>
    <property type="match status" value="1"/>
</dbReference>
<dbReference type="InterPro" id="IPR002172">
    <property type="entry name" value="LDrepeatLR_classA_rpt"/>
</dbReference>
<evidence type="ECO:0000313" key="25">
    <source>
        <dbReference type="Ensembl" id="ENSDLAP00005026243.2"/>
    </source>
</evidence>
<evidence type="ECO:0000256" key="16">
    <source>
        <dbReference type="ARBA" id="ARBA00023157"/>
    </source>
</evidence>
<evidence type="ECO:0000256" key="9">
    <source>
        <dbReference type="ARBA" id="ARBA00022588"/>
    </source>
</evidence>
<evidence type="ECO:0000256" key="18">
    <source>
        <dbReference type="ARBA" id="ARBA00023180"/>
    </source>
</evidence>
<evidence type="ECO:0000256" key="3">
    <source>
        <dbReference type="ARBA" id="ARBA00009214"/>
    </source>
</evidence>
<keyword evidence="11" id="KW-0204">Cytolysis</keyword>
<evidence type="ECO:0000256" key="22">
    <source>
        <dbReference type="PROSITE-ProRule" id="PRU00124"/>
    </source>
</evidence>
<feature type="compositionally biased region" description="Polar residues" evidence="23">
    <location>
        <begin position="38"/>
        <end position="54"/>
    </location>
</feature>
<dbReference type="CDD" id="cd00112">
    <property type="entry name" value="LDLa"/>
    <property type="match status" value="1"/>
</dbReference>
<evidence type="ECO:0000256" key="10">
    <source>
        <dbReference type="ARBA" id="ARBA00022692"/>
    </source>
</evidence>
<evidence type="ECO:0000256" key="23">
    <source>
        <dbReference type="SAM" id="MobiDB-lite"/>
    </source>
</evidence>
<keyword evidence="13" id="KW-0180">Complement pathway</keyword>
<keyword evidence="26" id="KW-1185">Reference proteome</keyword>
<comment type="similarity">
    <text evidence="3">Belongs to the complement C6/C7/C8/C9 family.</text>
</comment>
<keyword evidence="6" id="KW-0964">Secreted</keyword>
<dbReference type="InterPro" id="IPR001862">
    <property type="entry name" value="MAC_perforin"/>
</dbReference>
<accession>A0A8C4F532</accession>
<evidence type="ECO:0000256" key="6">
    <source>
        <dbReference type="ARBA" id="ARBA00022525"/>
    </source>
</evidence>
<dbReference type="Pfam" id="PF00057">
    <property type="entry name" value="Ldl_recept_a"/>
    <property type="match status" value="1"/>
</dbReference>
<evidence type="ECO:0000256" key="20">
    <source>
        <dbReference type="ARBA" id="ARBA00093294"/>
    </source>
</evidence>
<evidence type="ECO:0000256" key="4">
    <source>
        <dbReference type="ARBA" id="ARBA00018261"/>
    </source>
</evidence>
<dbReference type="PROSITE" id="PS50092">
    <property type="entry name" value="TSP1"/>
    <property type="match status" value="1"/>
</dbReference>
<comment type="function">
    <text evidence="20">Pore-forming component of the membrane attack complex (MAC), a multiprotein complex activated by the complement cascade, which inserts into a target cell membrane and forms a pore, leading to target cell membrane rupture and cell lysis. The MAC is initiated by proteolytic cleavage of C5 into complement C5b in response to the classical, alternative, lectin and GZMK complement pathways. The complement pathways consist in a cascade of proteins that leads to phagocytosis and breakdown of pathogens and signaling that strengthens the adaptive immune system. Constitutes the pore-forming subunit of the MAC complex: during MAC assembly, C9 associates with the C5b8 intermediate complex, and polymerizes to complete the pore.</text>
</comment>
<evidence type="ECO:0000256" key="21">
    <source>
        <dbReference type="ARBA" id="ARBA00093512"/>
    </source>
</evidence>
<dbReference type="PROSITE" id="PS51412">
    <property type="entry name" value="MACPF_2"/>
    <property type="match status" value="1"/>
</dbReference>
<dbReference type="GO" id="GO:0006957">
    <property type="term" value="P:complement activation, alternative pathway"/>
    <property type="evidence" value="ECO:0007669"/>
    <property type="project" value="UniProtKB-KW"/>
</dbReference>
<dbReference type="PROSITE" id="PS01209">
    <property type="entry name" value="LDLRA_1"/>
    <property type="match status" value="1"/>
</dbReference>